<reference evidence="1" key="2">
    <citation type="journal article" date="2014" name="ISME J.">
        <title>Microbial stratification in low pH oxic and suboxic macroscopic growths along an acid mine drainage.</title>
        <authorList>
            <person name="Mendez-Garcia C."/>
            <person name="Mesa V."/>
            <person name="Sprenger R.R."/>
            <person name="Richter M."/>
            <person name="Diez M.S."/>
            <person name="Solano J."/>
            <person name="Bargiela R."/>
            <person name="Golyshina O.V."/>
            <person name="Manteca A."/>
            <person name="Ramos J.L."/>
            <person name="Gallego J.R."/>
            <person name="Llorente I."/>
            <person name="Martins Dos Santos V.A."/>
            <person name="Jensen O.N."/>
            <person name="Pelaez A.I."/>
            <person name="Sanchez J."/>
            <person name="Ferrer M."/>
        </authorList>
    </citation>
    <scope>NUCLEOTIDE SEQUENCE</scope>
</reference>
<reference evidence="1" key="1">
    <citation type="submission" date="2013-08" db="EMBL/GenBank/DDBJ databases">
        <authorList>
            <person name="Mendez C."/>
            <person name="Richter M."/>
            <person name="Ferrer M."/>
            <person name="Sanchez J."/>
        </authorList>
    </citation>
    <scope>NUCLEOTIDE SEQUENCE</scope>
</reference>
<organism evidence="1">
    <name type="scientific">mine drainage metagenome</name>
    <dbReference type="NCBI Taxonomy" id="410659"/>
    <lineage>
        <taxon>unclassified sequences</taxon>
        <taxon>metagenomes</taxon>
        <taxon>ecological metagenomes</taxon>
    </lineage>
</organism>
<dbReference type="PANTHER" id="PTHR42899:SF1">
    <property type="entry name" value="SPERMATOGENESIS-ASSOCIATED PROTEIN 20"/>
    <property type="match status" value="1"/>
</dbReference>
<name>T1AUA5_9ZZZZ</name>
<evidence type="ECO:0000313" key="1">
    <source>
        <dbReference type="EMBL" id="EQD61032.1"/>
    </source>
</evidence>
<sequence length="83" mass="9204">MKISGSAFRTAIDADSEGQERKYYTWTMSELLGILGEKDAEIFSYVYGVLPDGNFHDEASGRVTSRNILYVANTLEDAAENFG</sequence>
<dbReference type="AlphaFoldDB" id="T1AUA5"/>
<dbReference type="EMBL" id="AUZZ01002258">
    <property type="protein sequence ID" value="EQD61032.1"/>
    <property type="molecule type" value="Genomic_DNA"/>
</dbReference>
<gene>
    <name evidence="1" type="ORF">B2A_03370</name>
</gene>
<proteinExistence type="predicted"/>
<dbReference type="PANTHER" id="PTHR42899">
    <property type="entry name" value="SPERMATOGENESIS-ASSOCIATED PROTEIN 20"/>
    <property type="match status" value="1"/>
</dbReference>
<feature type="non-terminal residue" evidence="1">
    <location>
        <position position="83"/>
    </location>
</feature>
<comment type="caution">
    <text evidence="1">The sequence shown here is derived from an EMBL/GenBank/DDBJ whole genome shotgun (WGS) entry which is preliminary data.</text>
</comment>
<accession>T1AUA5</accession>
<protein>
    <submittedName>
        <fullName evidence="1">Uncharacterized protein</fullName>
    </submittedName>
</protein>
<dbReference type="InterPro" id="IPR024705">
    <property type="entry name" value="Ssp411"/>
</dbReference>